<proteinExistence type="predicted"/>
<organism evidence="2 3">
    <name type="scientific">Rhynocoris fuscipes</name>
    <dbReference type="NCBI Taxonomy" id="488301"/>
    <lineage>
        <taxon>Eukaryota</taxon>
        <taxon>Metazoa</taxon>
        <taxon>Ecdysozoa</taxon>
        <taxon>Arthropoda</taxon>
        <taxon>Hexapoda</taxon>
        <taxon>Insecta</taxon>
        <taxon>Pterygota</taxon>
        <taxon>Neoptera</taxon>
        <taxon>Paraneoptera</taxon>
        <taxon>Hemiptera</taxon>
        <taxon>Heteroptera</taxon>
        <taxon>Panheteroptera</taxon>
        <taxon>Cimicomorpha</taxon>
        <taxon>Reduviidae</taxon>
        <taxon>Harpactorinae</taxon>
        <taxon>Harpactorini</taxon>
        <taxon>Rhynocoris</taxon>
    </lineage>
</organism>
<protein>
    <submittedName>
        <fullName evidence="2">Uncharacterized protein</fullName>
    </submittedName>
</protein>
<keyword evidence="3" id="KW-1185">Reference proteome</keyword>
<evidence type="ECO:0000313" key="3">
    <source>
        <dbReference type="Proteomes" id="UP001461498"/>
    </source>
</evidence>
<dbReference type="EMBL" id="JAPXFL010000005">
    <property type="protein sequence ID" value="KAK9506685.1"/>
    <property type="molecule type" value="Genomic_DNA"/>
</dbReference>
<accession>A0AAW1DE58</accession>
<sequence length="757" mass="86033">MLQVITISVILAITVVIIAIKLQLSALISRVETVLDQNKNDSKSICISDTSESHDNDKLTADKSVINESLIDRSAEGKSIKRKLAETKSAIDKYSTAESCTDESTLDEWNTAEHRTDEWLNNTSPNKFINDQSDEEISLTDTTTTDTQLNGGVSVDKFVNDKLVKESADDKLLYETLSVDKLINNISAEHKHLLTKYSVTNYEPFNMNSTKSWSETGIKTKELERSEVKESMESLSEPNNSLSKLLHGDLVSLAEQECLTDTIEEIMDALQLMTEYSSKFTAEQVSAMLEKHVRPRSLVRINSVVFPKSSDTSLENNSLIKSVSSVIVGESKSDKSSEKQISVKPSISLASFLSQNGSISSYNSTLSAFTVDNSLIGYSARGKTKSILNRIPKKVIRMKYRNPRFNGRSLDASIKSQKRSIAKRVYKLKKKLELKKKECEERKETLYQLKKKLKWFERSTLPTYDQCDHLRKWTSCNVLISYQKSKMKELENLLQKKNKKLEEIGSKYTFLNAANKGREIAIKHYKECLKQKFADIAMFKEKEQALNKLCQSLTADCKAKKAQMDVLKGKINKLMGVITSTEDNFKKQLQIFAEENERLRLFQQDFTGSSQCLELSVENRISKLKLHYTENIEKATEKLIKADNKIKELFSVIELFLRKVHFLLYGGCIVEQAKQIPDDELSVFIRSVLKMDDEEISKTLNNMEIPKVDDWIRICSSLAYKEKFAQEVSSFMLSVMKIPITSVTDVKTEGKGLVNIK</sequence>
<comment type="caution">
    <text evidence="2">The sequence shown here is derived from an EMBL/GenBank/DDBJ whole genome shotgun (WGS) entry which is preliminary data.</text>
</comment>
<reference evidence="2 3" key="1">
    <citation type="submission" date="2022-12" db="EMBL/GenBank/DDBJ databases">
        <title>Chromosome-level genome assembly of true bugs.</title>
        <authorList>
            <person name="Ma L."/>
            <person name="Li H."/>
        </authorList>
    </citation>
    <scope>NUCLEOTIDE SEQUENCE [LARGE SCALE GENOMIC DNA]</scope>
    <source>
        <strain evidence="2">Lab_2022b</strain>
    </source>
</reference>
<feature type="coiled-coil region" evidence="1">
    <location>
        <begin position="422"/>
        <end position="449"/>
    </location>
</feature>
<evidence type="ECO:0000313" key="2">
    <source>
        <dbReference type="EMBL" id="KAK9506685.1"/>
    </source>
</evidence>
<dbReference type="Proteomes" id="UP001461498">
    <property type="component" value="Unassembled WGS sequence"/>
</dbReference>
<evidence type="ECO:0000256" key="1">
    <source>
        <dbReference type="SAM" id="Coils"/>
    </source>
</evidence>
<name>A0AAW1DE58_9HEMI</name>
<keyword evidence="1" id="KW-0175">Coiled coil</keyword>
<feature type="coiled-coil region" evidence="1">
    <location>
        <begin position="480"/>
        <end position="507"/>
    </location>
</feature>
<dbReference type="AlphaFoldDB" id="A0AAW1DE58"/>
<gene>
    <name evidence="2" type="ORF">O3M35_008575</name>
</gene>